<keyword evidence="1" id="KW-0805">Transcription regulation</keyword>
<dbReference type="AlphaFoldDB" id="A0A1W2AAT3"/>
<keyword evidence="6" id="KW-1185">Reference proteome</keyword>
<dbReference type="CDD" id="cd07377">
    <property type="entry name" value="WHTH_GntR"/>
    <property type="match status" value="1"/>
</dbReference>
<accession>A0A1W2AAT3</accession>
<dbReference type="InterPro" id="IPR008920">
    <property type="entry name" value="TF_FadR/GntR_C"/>
</dbReference>
<feature type="domain" description="HTH gntR-type" evidence="4">
    <location>
        <begin position="6"/>
        <end position="73"/>
    </location>
</feature>
<dbReference type="PANTHER" id="PTHR43537:SF45">
    <property type="entry name" value="GNTR FAMILY REGULATORY PROTEIN"/>
    <property type="match status" value="1"/>
</dbReference>
<evidence type="ECO:0000313" key="5">
    <source>
        <dbReference type="EMBL" id="SMC57730.1"/>
    </source>
</evidence>
<dbReference type="Pfam" id="PF00392">
    <property type="entry name" value="GntR"/>
    <property type="match status" value="1"/>
</dbReference>
<evidence type="ECO:0000313" key="6">
    <source>
        <dbReference type="Proteomes" id="UP000192678"/>
    </source>
</evidence>
<dbReference type="Proteomes" id="UP000192678">
    <property type="component" value="Unassembled WGS sequence"/>
</dbReference>
<dbReference type="PROSITE" id="PS50949">
    <property type="entry name" value="HTH_GNTR"/>
    <property type="match status" value="1"/>
</dbReference>
<proteinExistence type="predicted"/>
<evidence type="ECO:0000256" key="3">
    <source>
        <dbReference type="ARBA" id="ARBA00023163"/>
    </source>
</evidence>
<evidence type="ECO:0000256" key="2">
    <source>
        <dbReference type="ARBA" id="ARBA00023125"/>
    </source>
</evidence>
<name>A0A1W2AAT3_9SPHI</name>
<organism evidence="5 6">
    <name type="scientific">Pedobacter nyackensis</name>
    <dbReference type="NCBI Taxonomy" id="475255"/>
    <lineage>
        <taxon>Bacteria</taxon>
        <taxon>Pseudomonadati</taxon>
        <taxon>Bacteroidota</taxon>
        <taxon>Sphingobacteriia</taxon>
        <taxon>Sphingobacteriales</taxon>
        <taxon>Sphingobacteriaceae</taxon>
        <taxon>Pedobacter</taxon>
    </lineage>
</organism>
<dbReference type="GO" id="GO:0003677">
    <property type="term" value="F:DNA binding"/>
    <property type="evidence" value="ECO:0007669"/>
    <property type="project" value="UniProtKB-KW"/>
</dbReference>
<dbReference type="SMART" id="SM00345">
    <property type="entry name" value="HTH_GNTR"/>
    <property type="match status" value="1"/>
</dbReference>
<evidence type="ECO:0000256" key="1">
    <source>
        <dbReference type="ARBA" id="ARBA00023015"/>
    </source>
</evidence>
<dbReference type="Gene3D" id="1.10.10.10">
    <property type="entry name" value="Winged helix-like DNA-binding domain superfamily/Winged helix DNA-binding domain"/>
    <property type="match status" value="1"/>
</dbReference>
<evidence type="ECO:0000259" key="4">
    <source>
        <dbReference type="PROSITE" id="PS50949"/>
    </source>
</evidence>
<dbReference type="SUPFAM" id="SSF46785">
    <property type="entry name" value="Winged helix' DNA-binding domain"/>
    <property type="match status" value="1"/>
</dbReference>
<dbReference type="SUPFAM" id="SSF48008">
    <property type="entry name" value="GntR ligand-binding domain-like"/>
    <property type="match status" value="1"/>
</dbReference>
<sequence>MVPLADPTYSRVREKLREDIVSGYFSGGTRLKIAELVNRYGVSQMPIREALQQLQGEGLIVIEPNKGAHVRQIDQSFLENMYDIRQLIEVYLTVRSLRNFQPRDIKELETLHSKYVKAANKSDFNQCLTLNKQFHSVIYKLADNPEGQQILEKHWQLINTLRLTFGYSTERIQKVILEHQDIITAIKDNDPIALEMAAKNHCINAKMDLILKL</sequence>
<keyword evidence="3" id="KW-0804">Transcription</keyword>
<dbReference type="PANTHER" id="PTHR43537">
    <property type="entry name" value="TRANSCRIPTIONAL REGULATOR, GNTR FAMILY"/>
    <property type="match status" value="1"/>
</dbReference>
<dbReference type="EMBL" id="FWYB01000001">
    <property type="protein sequence ID" value="SMC57730.1"/>
    <property type="molecule type" value="Genomic_DNA"/>
</dbReference>
<dbReference type="SMART" id="SM00895">
    <property type="entry name" value="FCD"/>
    <property type="match status" value="1"/>
</dbReference>
<dbReference type="GO" id="GO:0003700">
    <property type="term" value="F:DNA-binding transcription factor activity"/>
    <property type="evidence" value="ECO:0007669"/>
    <property type="project" value="InterPro"/>
</dbReference>
<dbReference type="InterPro" id="IPR036388">
    <property type="entry name" value="WH-like_DNA-bd_sf"/>
</dbReference>
<keyword evidence="2" id="KW-0238">DNA-binding</keyword>
<gene>
    <name evidence="5" type="ORF">SAMN04488101_101383</name>
</gene>
<dbReference type="Pfam" id="PF07729">
    <property type="entry name" value="FCD"/>
    <property type="match status" value="1"/>
</dbReference>
<dbReference type="InterPro" id="IPR036390">
    <property type="entry name" value="WH_DNA-bd_sf"/>
</dbReference>
<dbReference type="InterPro" id="IPR000524">
    <property type="entry name" value="Tscrpt_reg_HTH_GntR"/>
</dbReference>
<dbReference type="STRING" id="475255.SAMN04488101_101383"/>
<reference evidence="5 6" key="1">
    <citation type="submission" date="2017-04" db="EMBL/GenBank/DDBJ databases">
        <authorList>
            <person name="Afonso C.L."/>
            <person name="Miller P.J."/>
            <person name="Scott M.A."/>
            <person name="Spackman E."/>
            <person name="Goraichik I."/>
            <person name="Dimitrov K.M."/>
            <person name="Suarez D.L."/>
            <person name="Swayne D.E."/>
        </authorList>
    </citation>
    <scope>NUCLEOTIDE SEQUENCE [LARGE SCALE GENOMIC DNA]</scope>
    <source>
        <strain evidence="5 6">DSM 19625</strain>
    </source>
</reference>
<dbReference type="InterPro" id="IPR011711">
    <property type="entry name" value="GntR_C"/>
</dbReference>
<dbReference type="Gene3D" id="1.20.120.530">
    <property type="entry name" value="GntR ligand-binding domain-like"/>
    <property type="match status" value="1"/>
</dbReference>
<protein>
    <submittedName>
        <fullName evidence="5">Transcriptional regulator, GntR family</fullName>
    </submittedName>
</protein>